<evidence type="ECO:0000256" key="1">
    <source>
        <dbReference type="SAM" id="Phobius"/>
    </source>
</evidence>
<feature type="transmembrane region" description="Helical" evidence="1">
    <location>
        <begin position="309"/>
        <end position="328"/>
    </location>
</feature>
<protein>
    <recommendedName>
        <fullName evidence="4">O-antigen polysaccharide polymerase Wzy</fullName>
    </recommendedName>
</protein>
<feature type="transmembrane region" description="Helical" evidence="1">
    <location>
        <begin position="395"/>
        <end position="413"/>
    </location>
</feature>
<organism evidence="2 3">
    <name type="scientific">Umezakia ovalisporum FSS-62</name>
    <dbReference type="NCBI Taxonomy" id="2971776"/>
    <lineage>
        <taxon>Bacteria</taxon>
        <taxon>Bacillati</taxon>
        <taxon>Cyanobacteriota</taxon>
        <taxon>Cyanophyceae</taxon>
        <taxon>Nostocales</taxon>
        <taxon>Nodulariaceae</taxon>
        <taxon>Umezakia</taxon>
    </lineage>
</organism>
<feature type="transmembrane region" description="Helical" evidence="1">
    <location>
        <begin position="218"/>
        <end position="240"/>
    </location>
</feature>
<evidence type="ECO:0000313" key="3">
    <source>
        <dbReference type="Proteomes" id="UP001159370"/>
    </source>
</evidence>
<feature type="transmembrane region" description="Helical" evidence="1">
    <location>
        <begin position="363"/>
        <end position="383"/>
    </location>
</feature>
<evidence type="ECO:0008006" key="4">
    <source>
        <dbReference type="Google" id="ProtNLM"/>
    </source>
</evidence>
<comment type="caution">
    <text evidence="2">The sequence shown here is derived from an EMBL/GenBank/DDBJ whole genome shotgun (WGS) entry which is preliminary data.</text>
</comment>
<feature type="transmembrane region" description="Helical" evidence="1">
    <location>
        <begin position="419"/>
        <end position="440"/>
    </location>
</feature>
<dbReference type="Proteomes" id="UP001159370">
    <property type="component" value="Unassembled WGS sequence"/>
</dbReference>
<keyword evidence="1" id="KW-0472">Membrane</keyword>
<dbReference type="RefSeq" id="WP_280701037.1">
    <property type="nucleotide sequence ID" value="NZ_JANQDL010000111.1"/>
</dbReference>
<feature type="transmembrane region" description="Helical" evidence="1">
    <location>
        <begin position="179"/>
        <end position="212"/>
    </location>
</feature>
<keyword evidence="1" id="KW-0812">Transmembrane</keyword>
<sequence>MENRSELITWLVIWVVAFALVLRNQWSRKIPSVGLPLAYLLNLSMIHFTGALIWALPWYNPQSAYLLHSGTNYTQVTLGFIESVYGVMGFAVGSTILAYWILRFWQPSWIREVPQNPDIKLPTKVLLLGFFFFFLIAPTIGRIPGLQGVSASGVYLFVVGLCLACWRGWYQQDRKTFFLWIAVSCMIPVITITTLGFIGYGAAATLVILIFISTFYRPYWHTLLIGFLVLFLGLSVYVTYMRDRGDIRATVWGGQSVESRYGTTLQTFTNFEIIDFTNQSHLEAIDIRLNQNGLVGMGVQYINRGNTTFAYGTTILQAAIAPIPRLLWPGKPTFAGSGNIVSLYTGRKFAQGTSVGLGQVLEFYLNFGSIGVFLGFMVLGIIIRVIDITASHKLFCGNWLGFVSWFLPGLGLLQPGGLLAEVTASVAAASVLVIIIRRFLVRRSLDLPIQKKLTNANKS</sequence>
<feature type="transmembrane region" description="Helical" evidence="1">
    <location>
        <begin position="6"/>
        <end position="22"/>
    </location>
</feature>
<reference evidence="2 3" key="1">
    <citation type="journal article" date="2023" name="J. Phycol.">
        <title>Chrysosporum ovalisporum is synonymous with the true-branching cyanobacterium Umezakia natans (Nostocales/Aphanizomenonaceae).</title>
        <authorList>
            <person name="McGregor G.B."/>
            <person name="Sendall B.C."/>
            <person name="Niiyama Y."/>
            <person name="Tuji A."/>
            <person name="Willis A."/>
        </authorList>
    </citation>
    <scope>NUCLEOTIDE SEQUENCE [LARGE SCALE GENOMIC DNA]</scope>
    <source>
        <strain evidence="2 3">FSS-62</strain>
    </source>
</reference>
<gene>
    <name evidence="2" type="ORF">NWP23_17290</name>
</gene>
<feature type="transmembrane region" description="Helical" evidence="1">
    <location>
        <begin position="123"/>
        <end position="143"/>
    </location>
</feature>
<dbReference type="EMBL" id="JANQDL010000111">
    <property type="protein sequence ID" value="MDH6065474.1"/>
    <property type="molecule type" value="Genomic_DNA"/>
</dbReference>
<keyword evidence="1" id="KW-1133">Transmembrane helix</keyword>
<name>A0AA43KG03_9CYAN</name>
<evidence type="ECO:0000313" key="2">
    <source>
        <dbReference type="EMBL" id="MDH6065474.1"/>
    </source>
</evidence>
<dbReference type="AlphaFoldDB" id="A0AA43KG03"/>
<feature type="transmembrane region" description="Helical" evidence="1">
    <location>
        <begin position="76"/>
        <end position="102"/>
    </location>
</feature>
<feature type="transmembrane region" description="Helical" evidence="1">
    <location>
        <begin position="149"/>
        <end position="167"/>
    </location>
</feature>
<feature type="transmembrane region" description="Helical" evidence="1">
    <location>
        <begin position="34"/>
        <end position="56"/>
    </location>
</feature>
<accession>A0AA43KG03</accession>
<proteinExistence type="predicted"/>